<name>A0ACC4DWZ9_PURLI</name>
<proteinExistence type="predicted"/>
<gene>
    <name evidence="1" type="ORF">ACCO45_005191</name>
</gene>
<protein>
    <submittedName>
        <fullName evidence="1">Uncharacterized protein</fullName>
    </submittedName>
</protein>
<accession>A0ACC4DWZ9</accession>
<sequence length="377" mass="40125">MPEYSLTRRRELLAFRVTEALPDHALAMQPQSRDQRSRRTDSGRQEAWHHATARVEQPQVSRFARVRAPIRPNSNCHGQPVPAAPPVWTSMPSHVKPGPGLGARVHGGGSFFDEGSQPPNGMAQRKGVAGNAWWGSGQPRDRGWPPHAPDTAAASPTAAPQGDMCRQRHHGHGLGRIVPIPLIPVAGRTMPGLATLSLQICATTPPGSLRGSLADIGGTGRAGGVTAPCKWSQIAGPLVLRGSWAGPVDCWDTRAMFVPKVPLPGSAAEPRTAIAGPLSREAAVAWEMDERQCVACAGAGVVRFDGGAEECAGVVLLWMSRERDCPALEAALPRSQDEPRKLIQGSPHSMQTRQSSVLANVCTEYEMDIEPAMGGAL</sequence>
<organism evidence="1 2">
    <name type="scientific">Purpureocillium lilacinum</name>
    <name type="common">Paecilomyces lilacinus</name>
    <dbReference type="NCBI Taxonomy" id="33203"/>
    <lineage>
        <taxon>Eukaryota</taxon>
        <taxon>Fungi</taxon>
        <taxon>Dikarya</taxon>
        <taxon>Ascomycota</taxon>
        <taxon>Pezizomycotina</taxon>
        <taxon>Sordariomycetes</taxon>
        <taxon>Hypocreomycetidae</taxon>
        <taxon>Hypocreales</taxon>
        <taxon>Ophiocordycipitaceae</taxon>
        <taxon>Purpureocillium</taxon>
    </lineage>
</organism>
<comment type="caution">
    <text evidence="1">The sequence shown here is derived from an EMBL/GenBank/DDBJ whole genome shotgun (WGS) entry which is preliminary data.</text>
</comment>
<dbReference type="Proteomes" id="UP001638806">
    <property type="component" value="Unassembled WGS sequence"/>
</dbReference>
<keyword evidence="2" id="KW-1185">Reference proteome</keyword>
<evidence type="ECO:0000313" key="2">
    <source>
        <dbReference type="Proteomes" id="UP001638806"/>
    </source>
</evidence>
<dbReference type="EMBL" id="JBGNUJ010000004">
    <property type="protein sequence ID" value="KAL3960074.1"/>
    <property type="molecule type" value="Genomic_DNA"/>
</dbReference>
<reference evidence="1" key="1">
    <citation type="submission" date="2024-12" db="EMBL/GenBank/DDBJ databases">
        <title>Comparative genomics and development of molecular markers within Purpureocillium lilacinum and among Purpureocillium species.</title>
        <authorList>
            <person name="Yeh Z.-Y."/>
            <person name="Ni N.-T."/>
            <person name="Lo P.-H."/>
            <person name="Mushyakhwo K."/>
            <person name="Lin C.-F."/>
            <person name="Nai Y.-S."/>
        </authorList>
    </citation>
    <scope>NUCLEOTIDE SEQUENCE</scope>
    <source>
        <strain evidence="1">NCHU-NPUST-175</strain>
    </source>
</reference>
<evidence type="ECO:0000313" key="1">
    <source>
        <dbReference type="EMBL" id="KAL3960074.1"/>
    </source>
</evidence>